<proteinExistence type="predicted"/>
<feature type="transmembrane region" description="Helical" evidence="2">
    <location>
        <begin position="133"/>
        <end position="152"/>
    </location>
</feature>
<accession>A0AAD4GGC9</accession>
<feature type="compositionally biased region" description="Polar residues" evidence="1">
    <location>
        <begin position="174"/>
        <end position="196"/>
    </location>
</feature>
<reference evidence="4" key="2">
    <citation type="journal article" date="2020" name="Nat. Commun.">
        <title>Large-scale genome sequencing of mycorrhizal fungi provides insights into the early evolution of symbiotic traits.</title>
        <authorList>
            <person name="Miyauchi S."/>
            <person name="Kiss E."/>
            <person name="Kuo A."/>
            <person name="Drula E."/>
            <person name="Kohler A."/>
            <person name="Sanchez-Garcia M."/>
            <person name="Morin E."/>
            <person name="Andreopoulos B."/>
            <person name="Barry K.W."/>
            <person name="Bonito G."/>
            <person name="Buee M."/>
            <person name="Carver A."/>
            <person name="Chen C."/>
            <person name="Cichocki N."/>
            <person name="Clum A."/>
            <person name="Culley D."/>
            <person name="Crous P.W."/>
            <person name="Fauchery L."/>
            <person name="Girlanda M."/>
            <person name="Hayes R.D."/>
            <person name="Keri Z."/>
            <person name="LaButti K."/>
            <person name="Lipzen A."/>
            <person name="Lombard V."/>
            <person name="Magnuson J."/>
            <person name="Maillard F."/>
            <person name="Murat C."/>
            <person name="Nolan M."/>
            <person name="Ohm R.A."/>
            <person name="Pangilinan J."/>
            <person name="Pereira M.F."/>
            <person name="Perotto S."/>
            <person name="Peter M."/>
            <person name="Pfister S."/>
            <person name="Riley R."/>
            <person name="Sitrit Y."/>
            <person name="Stielow J.B."/>
            <person name="Szollosi G."/>
            <person name="Zifcakova L."/>
            <person name="Stursova M."/>
            <person name="Spatafora J.W."/>
            <person name="Tedersoo L."/>
            <person name="Vaario L.M."/>
            <person name="Yamada A."/>
            <person name="Yan M."/>
            <person name="Wang P."/>
            <person name="Xu J."/>
            <person name="Bruns T."/>
            <person name="Baldrian P."/>
            <person name="Vilgalys R."/>
            <person name="Dunand C."/>
            <person name="Henrissat B."/>
            <person name="Grigoriev I.V."/>
            <person name="Hibbett D."/>
            <person name="Nagy L.G."/>
            <person name="Martin F.M."/>
        </authorList>
    </citation>
    <scope>NUCLEOTIDE SEQUENCE</scope>
    <source>
        <strain evidence="4">BED1</strain>
    </source>
</reference>
<evidence type="ECO:0000256" key="3">
    <source>
        <dbReference type="SAM" id="SignalP"/>
    </source>
</evidence>
<protein>
    <submittedName>
        <fullName evidence="4">Uncharacterized protein</fullName>
    </submittedName>
</protein>
<keyword evidence="2" id="KW-0812">Transmembrane</keyword>
<feature type="region of interest" description="Disordered" evidence="1">
    <location>
        <begin position="166"/>
        <end position="196"/>
    </location>
</feature>
<keyword evidence="5" id="KW-1185">Reference proteome</keyword>
<dbReference type="Proteomes" id="UP001194468">
    <property type="component" value="Unassembled WGS sequence"/>
</dbReference>
<gene>
    <name evidence="4" type="ORF">L210DRAFT_937788</name>
</gene>
<feature type="chain" id="PRO_5042035430" evidence="3">
    <location>
        <begin position="32"/>
        <end position="196"/>
    </location>
</feature>
<feature type="transmembrane region" description="Helical" evidence="2">
    <location>
        <begin position="108"/>
        <end position="126"/>
    </location>
</feature>
<name>A0AAD4GGC9_BOLED</name>
<evidence type="ECO:0000256" key="2">
    <source>
        <dbReference type="SAM" id="Phobius"/>
    </source>
</evidence>
<dbReference type="AlphaFoldDB" id="A0AAD4GGC9"/>
<evidence type="ECO:0000313" key="5">
    <source>
        <dbReference type="Proteomes" id="UP001194468"/>
    </source>
</evidence>
<keyword evidence="2" id="KW-0472">Membrane</keyword>
<evidence type="ECO:0000256" key="1">
    <source>
        <dbReference type="SAM" id="MobiDB-lite"/>
    </source>
</evidence>
<organism evidence="4 5">
    <name type="scientific">Boletus edulis BED1</name>
    <dbReference type="NCBI Taxonomy" id="1328754"/>
    <lineage>
        <taxon>Eukaryota</taxon>
        <taxon>Fungi</taxon>
        <taxon>Dikarya</taxon>
        <taxon>Basidiomycota</taxon>
        <taxon>Agaricomycotina</taxon>
        <taxon>Agaricomycetes</taxon>
        <taxon>Agaricomycetidae</taxon>
        <taxon>Boletales</taxon>
        <taxon>Boletineae</taxon>
        <taxon>Boletaceae</taxon>
        <taxon>Boletoideae</taxon>
        <taxon>Boletus</taxon>
    </lineage>
</organism>
<sequence length="196" mass="21231">MDGHTLKRSLSTTNPLMLFCLICFLRMLNRSQQTNPVQQYPFHTDLTAELEDSGKFSLASLMALLTILSISGSKALQPVVLTLLMYTITLRFALSTCFLQNYPTVSRLLHVIPLLGTACTIGVELVSGMQSPALAVVCILLGILPLVTMVVHHGRQCTEPMRMEHVPAPAVSGSPDTTPASNQAEGNSETFSTNPC</sequence>
<comment type="caution">
    <text evidence="4">The sequence shown here is derived from an EMBL/GenBank/DDBJ whole genome shotgun (WGS) entry which is preliminary data.</text>
</comment>
<keyword evidence="3" id="KW-0732">Signal</keyword>
<dbReference type="EMBL" id="WHUW01000009">
    <property type="protein sequence ID" value="KAF8442193.1"/>
    <property type="molecule type" value="Genomic_DNA"/>
</dbReference>
<reference evidence="4" key="1">
    <citation type="submission" date="2019-10" db="EMBL/GenBank/DDBJ databases">
        <authorList>
            <consortium name="DOE Joint Genome Institute"/>
            <person name="Kuo A."/>
            <person name="Miyauchi S."/>
            <person name="Kiss E."/>
            <person name="Drula E."/>
            <person name="Kohler A."/>
            <person name="Sanchez-Garcia M."/>
            <person name="Andreopoulos B."/>
            <person name="Barry K.W."/>
            <person name="Bonito G."/>
            <person name="Buee M."/>
            <person name="Carver A."/>
            <person name="Chen C."/>
            <person name="Cichocki N."/>
            <person name="Clum A."/>
            <person name="Culley D."/>
            <person name="Crous P.W."/>
            <person name="Fauchery L."/>
            <person name="Girlanda M."/>
            <person name="Hayes R."/>
            <person name="Keri Z."/>
            <person name="LaButti K."/>
            <person name="Lipzen A."/>
            <person name="Lombard V."/>
            <person name="Magnuson J."/>
            <person name="Maillard F."/>
            <person name="Morin E."/>
            <person name="Murat C."/>
            <person name="Nolan M."/>
            <person name="Ohm R."/>
            <person name="Pangilinan J."/>
            <person name="Pereira M."/>
            <person name="Perotto S."/>
            <person name="Peter M."/>
            <person name="Riley R."/>
            <person name="Sitrit Y."/>
            <person name="Stielow B."/>
            <person name="Szollosi G."/>
            <person name="Zifcakova L."/>
            <person name="Stursova M."/>
            <person name="Spatafora J.W."/>
            <person name="Tedersoo L."/>
            <person name="Vaario L.-M."/>
            <person name="Yamada A."/>
            <person name="Yan M."/>
            <person name="Wang P."/>
            <person name="Xu J."/>
            <person name="Bruns T."/>
            <person name="Baldrian P."/>
            <person name="Vilgalys R."/>
            <person name="Henrissat B."/>
            <person name="Grigoriev I.V."/>
            <person name="Hibbett D."/>
            <person name="Nagy L.G."/>
            <person name="Martin F.M."/>
        </authorList>
    </citation>
    <scope>NUCLEOTIDE SEQUENCE</scope>
    <source>
        <strain evidence="4">BED1</strain>
    </source>
</reference>
<feature type="signal peptide" evidence="3">
    <location>
        <begin position="1"/>
        <end position="31"/>
    </location>
</feature>
<keyword evidence="2" id="KW-1133">Transmembrane helix</keyword>
<evidence type="ECO:0000313" key="4">
    <source>
        <dbReference type="EMBL" id="KAF8442193.1"/>
    </source>
</evidence>